<evidence type="ECO:0000256" key="1">
    <source>
        <dbReference type="SAM" id="MobiDB-lite"/>
    </source>
</evidence>
<dbReference type="PANTHER" id="PTHR30383:SF5">
    <property type="entry name" value="SGNH HYDROLASE-TYPE ESTERASE DOMAIN-CONTAINING PROTEIN"/>
    <property type="match status" value="1"/>
</dbReference>
<evidence type="ECO:0000313" key="3">
    <source>
        <dbReference type="EMBL" id="CAK9065508.1"/>
    </source>
</evidence>
<name>A0ABP0NQ72_9DINO</name>
<dbReference type="EMBL" id="CAXAMN010022017">
    <property type="protein sequence ID" value="CAK9065508.1"/>
    <property type="molecule type" value="Genomic_DNA"/>
</dbReference>
<dbReference type="Pfam" id="PF13472">
    <property type="entry name" value="Lipase_GDSL_2"/>
    <property type="match status" value="1"/>
</dbReference>
<dbReference type="InterPro" id="IPR036514">
    <property type="entry name" value="SGNH_hydro_sf"/>
</dbReference>
<dbReference type="SUPFAM" id="SSF52266">
    <property type="entry name" value="SGNH hydrolase"/>
    <property type="match status" value="1"/>
</dbReference>
<dbReference type="Gene3D" id="3.40.50.1110">
    <property type="entry name" value="SGNH hydrolase"/>
    <property type="match status" value="1"/>
</dbReference>
<organism evidence="3 4">
    <name type="scientific">Durusdinium trenchii</name>
    <dbReference type="NCBI Taxonomy" id="1381693"/>
    <lineage>
        <taxon>Eukaryota</taxon>
        <taxon>Sar</taxon>
        <taxon>Alveolata</taxon>
        <taxon>Dinophyceae</taxon>
        <taxon>Suessiales</taxon>
        <taxon>Symbiodiniaceae</taxon>
        <taxon>Durusdinium</taxon>
    </lineage>
</organism>
<gene>
    <name evidence="3" type="ORF">CCMP2556_LOCUS32202</name>
</gene>
<accession>A0ABP0NQ72</accession>
<dbReference type="InterPro" id="IPR013830">
    <property type="entry name" value="SGNH_hydro"/>
</dbReference>
<proteinExistence type="predicted"/>
<feature type="region of interest" description="Disordered" evidence="1">
    <location>
        <begin position="286"/>
        <end position="306"/>
    </location>
</feature>
<evidence type="ECO:0000259" key="2">
    <source>
        <dbReference type="Pfam" id="PF13472"/>
    </source>
</evidence>
<sequence>MTAAVPMFDQGWNVPVFAIYPMVPVPAINLVGIVATFQSWEDEGSRMREAMGEMPVHFSFCEKPRWKILCYGDSLTAGFFAGGAKFDPYGRSMAEVLANGGIEAQVSVCGHSGCTTAEMLRSAESELVDVARCRGVGLSKILEDQNYDLVIIMSGTNDLGRGTPLDVIVEDLVELHALCHRQGVCTMALAPAPAPGYCLAQEMQRQYISTRLSARLGAEPRVVASIDPQAAALRPMLRSGRWMACTSRLGAPRSWVRAWPSWWHSWQELPQPKPSEPHPATALAADDVSRGVSRRNRSPPKQQVHLQVHSHPVSLVLHDPVGVEQHRGTDGTHRLLYYVF</sequence>
<reference evidence="3 4" key="1">
    <citation type="submission" date="2024-02" db="EMBL/GenBank/DDBJ databases">
        <authorList>
            <person name="Chen Y."/>
            <person name="Shah S."/>
            <person name="Dougan E. K."/>
            <person name="Thang M."/>
            <person name="Chan C."/>
        </authorList>
    </citation>
    <scope>NUCLEOTIDE SEQUENCE [LARGE SCALE GENOMIC DNA]</scope>
</reference>
<dbReference type="PANTHER" id="PTHR30383">
    <property type="entry name" value="THIOESTERASE 1/PROTEASE 1/LYSOPHOSPHOLIPASE L1"/>
    <property type="match status" value="1"/>
</dbReference>
<protein>
    <recommendedName>
        <fullName evidence="2">SGNH hydrolase-type esterase domain-containing protein</fullName>
    </recommendedName>
</protein>
<evidence type="ECO:0000313" key="4">
    <source>
        <dbReference type="Proteomes" id="UP001642484"/>
    </source>
</evidence>
<comment type="caution">
    <text evidence="3">The sequence shown here is derived from an EMBL/GenBank/DDBJ whole genome shotgun (WGS) entry which is preliminary data.</text>
</comment>
<feature type="domain" description="SGNH hydrolase-type esterase" evidence="2">
    <location>
        <begin position="70"/>
        <end position="207"/>
    </location>
</feature>
<dbReference type="Proteomes" id="UP001642484">
    <property type="component" value="Unassembled WGS sequence"/>
</dbReference>
<dbReference type="InterPro" id="IPR051532">
    <property type="entry name" value="Ester_Hydrolysis_Enzymes"/>
</dbReference>
<keyword evidence="4" id="KW-1185">Reference proteome</keyword>